<keyword evidence="9" id="KW-0963">Cytoplasm</keyword>
<evidence type="ECO:0000313" key="11">
    <source>
        <dbReference type="EMBL" id="NLW36803.1"/>
    </source>
</evidence>
<keyword evidence="1 9" id="KW-0808">Transferase</keyword>
<dbReference type="GO" id="GO:0002189">
    <property type="term" value="C:ribose phosphate diphosphokinase complex"/>
    <property type="evidence" value="ECO:0007669"/>
    <property type="project" value="TreeGrafter"/>
</dbReference>
<feature type="domain" description="Ribose-phosphate pyrophosphokinase N-terminal" evidence="10">
    <location>
        <begin position="4"/>
        <end position="120"/>
    </location>
</feature>
<evidence type="ECO:0000259" key="10">
    <source>
        <dbReference type="Pfam" id="PF13793"/>
    </source>
</evidence>
<keyword evidence="4 9" id="KW-0547">Nucleotide-binding</keyword>
<comment type="subunit">
    <text evidence="9">Homohexamer.</text>
</comment>
<dbReference type="AlphaFoldDB" id="A0A971M6P9"/>
<dbReference type="PANTHER" id="PTHR10210">
    <property type="entry name" value="RIBOSE-PHOSPHATE DIPHOSPHOKINASE FAMILY MEMBER"/>
    <property type="match status" value="1"/>
</dbReference>
<feature type="binding site" evidence="9">
    <location>
        <position position="130"/>
    </location>
    <ligand>
        <name>Mg(2+)</name>
        <dbReference type="ChEBI" id="CHEBI:18420"/>
    </ligand>
</feature>
<keyword evidence="2 9" id="KW-0479">Metal-binding</keyword>
<feature type="binding site" evidence="9">
    <location>
        <position position="217"/>
    </location>
    <ligand>
        <name>D-ribose 5-phosphate</name>
        <dbReference type="ChEBI" id="CHEBI:78346"/>
    </ligand>
</feature>
<reference evidence="11" key="2">
    <citation type="submission" date="2020-01" db="EMBL/GenBank/DDBJ databases">
        <authorList>
            <person name="Campanaro S."/>
        </authorList>
    </citation>
    <scope>NUCLEOTIDE SEQUENCE</scope>
    <source>
        <strain evidence="11">AS06rmzACSIP_7</strain>
    </source>
</reference>
<feature type="binding site" evidence="9">
    <location>
        <begin position="221"/>
        <end position="225"/>
    </location>
    <ligand>
        <name>D-ribose 5-phosphate</name>
        <dbReference type="ChEBI" id="CHEBI:78346"/>
    </ligand>
</feature>
<dbReference type="FunFam" id="3.40.50.2020:FF:000014">
    <property type="entry name" value="Ribose-phosphate pyrophosphokinase 1"/>
    <property type="match status" value="1"/>
</dbReference>
<dbReference type="EC" id="2.7.6.1" evidence="9"/>
<dbReference type="GO" id="GO:0006015">
    <property type="term" value="P:5-phosphoribose 1-diphosphate biosynthetic process"/>
    <property type="evidence" value="ECO:0007669"/>
    <property type="project" value="UniProtKB-UniRule"/>
</dbReference>
<feature type="binding site" evidence="9">
    <location>
        <begin position="96"/>
        <end position="97"/>
    </location>
    <ligand>
        <name>ATP</name>
        <dbReference type="ChEBI" id="CHEBI:30616"/>
    </ligand>
</feature>
<comment type="similarity">
    <text evidence="9">Belongs to the ribose-phosphate pyrophosphokinase family. Class I subfamily.</text>
</comment>
<dbReference type="GO" id="GO:0005524">
    <property type="term" value="F:ATP binding"/>
    <property type="evidence" value="ECO:0007669"/>
    <property type="project" value="UniProtKB-KW"/>
</dbReference>
<gene>
    <name evidence="9" type="primary">prs</name>
    <name evidence="11" type="ORF">GXY80_15200</name>
</gene>
<dbReference type="GO" id="GO:0004749">
    <property type="term" value="F:ribose phosphate diphosphokinase activity"/>
    <property type="evidence" value="ECO:0007669"/>
    <property type="project" value="UniProtKB-UniRule"/>
</dbReference>
<name>A0A971M6P9_9BACT</name>
<feature type="binding site" evidence="9">
    <location>
        <position position="168"/>
    </location>
    <ligand>
        <name>Mg(2+)</name>
        <dbReference type="ChEBI" id="CHEBI:18420"/>
    </ligand>
</feature>
<evidence type="ECO:0000256" key="6">
    <source>
        <dbReference type="ARBA" id="ARBA00022840"/>
    </source>
</evidence>
<comment type="cofactor">
    <cofactor evidence="9">
        <name>Mg(2+)</name>
        <dbReference type="ChEBI" id="CHEBI:18420"/>
    </cofactor>
    <text evidence="9">Binds 2 Mg(2+) ions per subunit.</text>
</comment>
<dbReference type="InterPro" id="IPR029099">
    <property type="entry name" value="Pribosyltran_N"/>
</dbReference>
<dbReference type="Gene3D" id="3.40.50.2020">
    <property type="match status" value="2"/>
</dbReference>
<accession>A0A971M6P9</accession>
<dbReference type="Pfam" id="PF13793">
    <property type="entry name" value="Pribosyltran_N"/>
    <property type="match status" value="1"/>
</dbReference>
<feature type="active site" evidence="9">
    <location>
        <position position="191"/>
    </location>
</feature>
<dbReference type="GO" id="GO:0016301">
    <property type="term" value="F:kinase activity"/>
    <property type="evidence" value="ECO:0007669"/>
    <property type="project" value="UniProtKB-KW"/>
</dbReference>
<evidence type="ECO:0000256" key="2">
    <source>
        <dbReference type="ARBA" id="ARBA00022723"/>
    </source>
</evidence>
<comment type="catalytic activity">
    <reaction evidence="8 9">
        <text>D-ribose 5-phosphate + ATP = 5-phospho-alpha-D-ribose 1-diphosphate + AMP + H(+)</text>
        <dbReference type="Rhea" id="RHEA:15609"/>
        <dbReference type="ChEBI" id="CHEBI:15378"/>
        <dbReference type="ChEBI" id="CHEBI:30616"/>
        <dbReference type="ChEBI" id="CHEBI:58017"/>
        <dbReference type="ChEBI" id="CHEBI:78346"/>
        <dbReference type="ChEBI" id="CHEBI:456215"/>
        <dbReference type="EC" id="2.7.6.1"/>
    </reaction>
</comment>
<evidence type="ECO:0000256" key="1">
    <source>
        <dbReference type="ARBA" id="ARBA00022679"/>
    </source>
</evidence>
<dbReference type="InterPro" id="IPR029057">
    <property type="entry name" value="PRTase-like"/>
</dbReference>
<comment type="function">
    <text evidence="9">Involved in the biosynthesis of the central metabolite phospho-alpha-D-ribosyl-1-pyrophosphate (PRPP) via the transfer of pyrophosphoryl group from ATP to 1-hydroxyl of ribose-5-phosphate (Rib-5-P).</text>
</comment>
<dbReference type="InterPro" id="IPR005946">
    <property type="entry name" value="Rib-P_diPkinase"/>
</dbReference>
<dbReference type="Proteomes" id="UP000777265">
    <property type="component" value="Unassembled WGS sequence"/>
</dbReference>
<organism evidence="11 12">
    <name type="scientific">Syntrophorhabdus aromaticivorans</name>
    <dbReference type="NCBI Taxonomy" id="328301"/>
    <lineage>
        <taxon>Bacteria</taxon>
        <taxon>Pseudomonadati</taxon>
        <taxon>Thermodesulfobacteriota</taxon>
        <taxon>Syntrophorhabdia</taxon>
        <taxon>Syntrophorhabdales</taxon>
        <taxon>Syntrophorhabdaceae</taxon>
        <taxon>Syntrophorhabdus</taxon>
    </lineage>
</organism>
<feature type="binding site" evidence="9">
    <location>
        <begin position="37"/>
        <end position="39"/>
    </location>
    <ligand>
        <name>ATP</name>
        <dbReference type="ChEBI" id="CHEBI:30616"/>
    </ligand>
</feature>
<proteinExistence type="inferred from homology"/>
<reference evidence="11" key="1">
    <citation type="journal article" date="2020" name="Biotechnol. Biofuels">
        <title>New insights from the biogas microbiome by comprehensive genome-resolved metagenomics of nearly 1600 species originating from multiple anaerobic digesters.</title>
        <authorList>
            <person name="Campanaro S."/>
            <person name="Treu L."/>
            <person name="Rodriguez-R L.M."/>
            <person name="Kovalovszki A."/>
            <person name="Ziels R.M."/>
            <person name="Maus I."/>
            <person name="Zhu X."/>
            <person name="Kougias P.G."/>
            <person name="Basile A."/>
            <person name="Luo G."/>
            <person name="Schluter A."/>
            <person name="Konstantinidis K.T."/>
            <person name="Angelidaki I."/>
        </authorList>
    </citation>
    <scope>NUCLEOTIDE SEQUENCE</scope>
    <source>
        <strain evidence="11">AS06rmzACSIP_7</strain>
    </source>
</reference>
<dbReference type="NCBIfam" id="NF002320">
    <property type="entry name" value="PRK01259.1"/>
    <property type="match status" value="1"/>
</dbReference>
<dbReference type="InterPro" id="IPR000836">
    <property type="entry name" value="PRTase_dom"/>
</dbReference>
<dbReference type="GO" id="GO:0009156">
    <property type="term" value="P:ribonucleoside monophosphate biosynthetic process"/>
    <property type="evidence" value="ECO:0007669"/>
    <property type="project" value="InterPro"/>
</dbReference>
<evidence type="ECO:0000256" key="5">
    <source>
        <dbReference type="ARBA" id="ARBA00022777"/>
    </source>
</evidence>
<protein>
    <recommendedName>
        <fullName evidence="9">Ribose-phosphate pyrophosphokinase</fullName>
        <shortName evidence="9">RPPK</shortName>
        <ecNumber evidence="9">2.7.6.1</ecNumber>
    </recommendedName>
    <alternativeName>
        <fullName evidence="9">5-phospho-D-ribosyl alpha-1-diphosphate synthase</fullName>
    </alternativeName>
    <alternativeName>
        <fullName evidence="9">Phosphoribosyl diphosphate synthase</fullName>
    </alternativeName>
    <alternativeName>
        <fullName evidence="9">Phosphoribosyl pyrophosphate synthase</fullName>
        <shortName evidence="9">P-Rib-PP synthase</shortName>
        <shortName evidence="9">PRPP synthase</shortName>
        <shortName evidence="9">PRPPase</shortName>
    </alternativeName>
</protein>
<evidence type="ECO:0000256" key="8">
    <source>
        <dbReference type="ARBA" id="ARBA00049535"/>
    </source>
</evidence>
<dbReference type="SUPFAM" id="SSF53271">
    <property type="entry name" value="PRTase-like"/>
    <property type="match status" value="1"/>
</dbReference>
<dbReference type="GO" id="GO:0000287">
    <property type="term" value="F:magnesium ion binding"/>
    <property type="evidence" value="ECO:0007669"/>
    <property type="project" value="UniProtKB-UniRule"/>
</dbReference>
<dbReference type="Pfam" id="PF14572">
    <property type="entry name" value="Pribosyl_synth"/>
    <property type="match status" value="1"/>
</dbReference>
<keyword evidence="3 9" id="KW-0545">Nucleotide biosynthesis</keyword>
<dbReference type="PROSITE" id="PS00114">
    <property type="entry name" value="PRPP_SYNTHASE"/>
    <property type="match status" value="1"/>
</dbReference>
<comment type="caution">
    <text evidence="11">The sequence shown here is derived from an EMBL/GenBank/DDBJ whole genome shotgun (WGS) entry which is preliminary data.</text>
</comment>
<comment type="subcellular location">
    <subcellularLocation>
        <location evidence="9">Cytoplasm</location>
    </subcellularLocation>
</comment>
<dbReference type="SMART" id="SM01400">
    <property type="entry name" value="Pribosyltran_N"/>
    <property type="match status" value="1"/>
</dbReference>
<dbReference type="GO" id="GO:0005737">
    <property type="term" value="C:cytoplasm"/>
    <property type="evidence" value="ECO:0007669"/>
    <property type="project" value="UniProtKB-SubCell"/>
</dbReference>
<dbReference type="GO" id="GO:0006164">
    <property type="term" value="P:purine nucleotide biosynthetic process"/>
    <property type="evidence" value="ECO:0007669"/>
    <property type="project" value="TreeGrafter"/>
</dbReference>
<dbReference type="NCBIfam" id="TIGR01251">
    <property type="entry name" value="ribP_PPkin"/>
    <property type="match status" value="1"/>
</dbReference>
<dbReference type="FunFam" id="3.40.50.2020:FF:000002">
    <property type="entry name" value="Ribose-phosphate pyrophosphokinase"/>
    <property type="match status" value="1"/>
</dbReference>
<evidence type="ECO:0000256" key="7">
    <source>
        <dbReference type="ARBA" id="ARBA00022842"/>
    </source>
</evidence>
<dbReference type="InterPro" id="IPR037515">
    <property type="entry name" value="Rib-P_diPkinase_bac"/>
</dbReference>
<evidence type="ECO:0000313" key="12">
    <source>
        <dbReference type="Proteomes" id="UP000777265"/>
    </source>
</evidence>
<feature type="binding site" evidence="9">
    <location>
        <position position="193"/>
    </location>
    <ligand>
        <name>D-ribose 5-phosphate</name>
        <dbReference type="ChEBI" id="CHEBI:78346"/>
    </ligand>
</feature>
<evidence type="ECO:0000256" key="4">
    <source>
        <dbReference type="ARBA" id="ARBA00022741"/>
    </source>
</evidence>
<sequence>MNKLRIFSGNANVELAERICRFLDIPLGQAGVAGFSDGEVHVEINESVRGMDVFVVQPTCPPVNHNLVELLVMLDALKRASAQRITVVIPYYGYARQDRKVLPRTSISARLVANLLTVAGTSRILAMDLHAGQIQGFFDVPVDHLYALPVQLQYLKKIKGEVVVVSPDAGGVERARELGKRLNASLAIIDKRREKANVSKVMHIIGNVQGKTAILLDDMIDTGGTIVQAAEALRDNGAKAVYACCTHPVLSGNAVRKIADSPIKEMIATNTIPLSAEAKKVKKIKVLDVSPILGEAIKRIHNEESVSSLFI</sequence>
<keyword evidence="7 9" id="KW-0460">Magnesium</keyword>
<evidence type="ECO:0000256" key="3">
    <source>
        <dbReference type="ARBA" id="ARBA00022727"/>
    </source>
</evidence>
<dbReference type="CDD" id="cd06223">
    <property type="entry name" value="PRTases_typeI"/>
    <property type="match status" value="1"/>
</dbReference>
<dbReference type="PANTHER" id="PTHR10210:SF41">
    <property type="entry name" value="RIBOSE-PHOSPHATE PYROPHOSPHOKINASE 1, CHLOROPLASTIC"/>
    <property type="match status" value="1"/>
</dbReference>
<keyword evidence="6 9" id="KW-0067">ATP-binding</keyword>
<dbReference type="HAMAP" id="MF_00583_B">
    <property type="entry name" value="RibP_PPkinase_B"/>
    <property type="match status" value="1"/>
</dbReference>
<comment type="pathway">
    <text evidence="9">Metabolic intermediate biosynthesis; 5-phospho-alpha-D-ribose 1-diphosphate biosynthesis; 5-phospho-alpha-D-ribose 1-diphosphate from D-ribose 5-phosphate (route I): step 1/1.</text>
</comment>
<evidence type="ECO:0000256" key="9">
    <source>
        <dbReference type="HAMAP-Rule" id="MF_00583"/>
    </source>
</evidence>
<dbReference type="EMBL" id="JAAYEE010000297">
    <property type="protein sequence ID" value="NLW36803.1"/>
    <property type="molecule type" value="Genomic_DNA"/>
</dbReference>
<dbReference type="InterPro" id="IPR000842">
    <property type="entry name" value="PRib_PP_synth_CS"/>
</dbReference>
<keyword evidence="5 9" id="KW-0418">Kinase</keyword>